<dbReference type="InterPro" id="IPR050261">
    <property type="entry name" value="FrsA_esterase"/>
</dbReference>
<keyword evidence="4" id="KW-1185">Reference proteome</keyword>
<evidence type="ECO:0000256" key="1">
    <source>
        <dbReference type="ARBA" id="ARBA00038115"/>
    </source>
</evidence>
<dbReference type="Proteomes" id="UP000176087">
    <property type="component" value="Unassembled WGS sequence"/>
</dbReference>
<comment type="caution">
    <text evidence="3">The sequence shown here is derived from an EMBL/GenBank/DDBJ whole genome shotgun (WGS) entry which is preliminary data.</text>
</comment>
<feature type="domain" description="AB hydrolase-1" evidence="2">
    <location>
        <begin position="14"/>
        <end position="134"/>
    </location>
</feature>
<dbReference type="Pfam" id="PF12697">
    <property type="entry name" value="Abhydrolase_6"/>
    <property type="match status" value="1"/>
</dbReference>
<evidence type="ECO:0000313" key="3">
    <source>
        <dbReference type="EMBL" id="OEU92303.1"/>
    </source>
</evidence>
<dbReference type="InterPro" id="IPR029058">
    <property type="entry name" value="AB_hydrolase_fold"/>
</dbReference>
<dbReference type="AlphaFoldDB" id="A0A1E7JTS5"/>
<dbReference type="InterPro" id="IPR000073">
    <property type="entry name" value="AB_hydrolase_1"/>
</dbReference>
<dbReference type="EMBL" id="LJGT01000037">
    <property type="protein sequence ID" value="OEU92303.1"/>
    <property type="molecule type" value="Genomic_DNA"/>
</dbReference>
<dbReference type="STRING" id="933944.AN215_06965"/>
<accession>A0A1E7JTS5</accession>
<dbReference type="PATRIC" id="fig|933944.5.peg.5062"/>
<evidence type="ECO:0000313" key="4">
    <source>
        <dbReference type="Proteomes" id="UP000176087"/>
    </source>
</evidence>
<dbReference type="PANTHER" id="PTHR22946">
    <property type="entry name" value="DIENELACTONE HYDROLASE DOMAIN-CONTAINING PROTEIN-RELATED"/>
    <property type="match status" value="1"/>
</dbReference>
<comment type="similarity">
    <text evidence="1">Belongs to the AB hydrolase superfamily. FUS2 hydrolase family.</text>
</comment>
<dbReference type="SUPFAM" id="SSF53474">
    <property type="entry name" value="alpha/beta-Hydrolases"/>
    <property type="match status" value="1"/>
</dbReference>
<evidence type="ECO:0000259" key="2">
    <source>
        <dbReference type="Pfam" id="PF12697"/>
    </source>
</evidence>
<gene>
    <name evidence="3" type="ORF">AN215_06965</name>
</gene>
<reference evidence="3 4" key="1">
    <citation type="journal article" date="2016" name="Front. Microbiol.">
        <title>Comparative Genomics Analysis of Streptomyces Species Reveals Their Adaptation to the Marine Environment and Their Diversity at the Genomic Level.</title>
        <authorList>
            <person name="Tian X."/>
            <person name="Zhang Z."/>
            <person name="Yang T."/>
            <person name="Chen M."/>
            <person name="Li J."/>
            <person name="Chen F."/>
            <person name="Yang J."/>
            <person name="Li W."/>
            <person name="Zhang B."/>
            <person name="Zhang Z."/>
            <person name="Wu J."/>
            <person name="Zhang C."/>
            <person name="Long L."/>
            <person name="Xiao J."/>
        </authorList>
    </citation>
    <scope>NUCLEOTIDE SEQUENCE [LARGE SCALE GENOMIC DNA]</scope>
    <source>
        <strain evidence="3 4">SCSIO 10390</strain>
    </source>
</reference>
<sequence>MIPHAKIRHPRAAVLVLHGGRSEGPEAPPRLNLPGARMRLFLPPLARASAGHGVLLCRVRYRCRGWNGEREDAARDARWALGELARTVGELPVVVVGHSMGGRAALRVGGAPGVRGVVALAPWCPEGEPAAQLAGRRAVLVHGDRDRVTDPEASRRFTARAREAGADARFVPVPGGDHAMLRRSAAWHRTVAEEVMAMLGLSMSAARRAPREG</sequence>
<name>A0A1E7JTS5_9ACTN</name>
<dbReference type="Gene3D" id="3.40.50.1820">
    <property type="entry name" value="alpha/beta hydrolase"/>
    <property type="match status" value="1"/>
</dbReference>
<proteinExistence type="inferred from homology"/>
<dbReference type="GO" id="GO:0003824">
    <property type="term" value="F:catalytic activity"/>
    <property type="evidence" value="ECO:0007669"/>
    <property type="project" value="UniProtKB-ARBA"/>
</dbReference>
<organism evidence="3 4">
    <name type="scientific">Streptomyces abyssalis</name>
    <dbReference type="NCBI Taxonomy" id="933944"/>
    <lineage>
        <taxon>Bacteria</taxon>
        <taxon>Bacillati</taxon>
        <taxon>Actinomycetota</taxon>
        <taxon>Actinomycetes</taxon>
        <taxon>Kitasatosporales</taxon>
        <taxon>Streptomycetaceae</taxon>
        <taxon>Streptomyces</taxon>
    </lineage>
</organism>
<protein>
    <recommendedName>
        <fullName evidence="2">AB hydrolase-1 domain-containing protein</fullName>
    </recommendedName>
</protein>